<reference evidence="2 3" key="1">
    <citation type="submission" date="2024-09" db="EMBL/GenBank/DDBJ databases">
        <authorList>
            <person name="Sun Q."/>
            <person name="Mori K."/>
        </authorList>
    </citation>
    <scope>NUCLEOTIDE SEQUENCE [LARGE SCALE GENOMIC DNA]</scope>
    <source>
        <strain evidence="2 3">TBRC 7907</strain>
    </source>
</reference>
<dbReference type="Pfam" id="PF07336">
    <property type="entry name" value="ABATE"/>
    <property type="match status" value="1"/>
</dbReference>
<dbReference type="Proteomes" id="UP001589693">
    <property type="component" value="Unassembled WGS sequence"/>
</dbReference>
<dbReference type="PANTHER" id="PTHR35525:SF3">
    <property type="entry name" value="BLL6575 PROTEIN"/>
    <property type="match status" value="1"/>
</dbReference>
<dbReference type="SUPFAM" id="SSF160904">
    <property type="entry name" value="Jann2411-like"/>
    <property type="match status" value="1"/>
</dbReference>
<name>A0ABV6A1H3_9PSEU</name>
<organism evidence="2 3">
    <name type="scientific">Allokutzneria oryzae</name>
    <dbReference type="NCBI Taxonomy" id="1378989"/>
    <lineage>
        <taxon>Bacteria</taxon>
        <taxon>Bacillati</taxon>
        <taxon>Actinomycetota</taxon>
        <taxon>Actinomycetes</taxon>
        <taxon>Pseudonocardiales</taxon>
        <taxon>Pseudonocardiaceae</taxon>
        <taxon>Allokutzneria</taxon>
    </lineage>
</organism>
<dbReference type="Pfam" id="PF11706">
    <property type="entry name" value="zf-CGNR"/>
    <property type="match status" value="1"/>
</dbReference>
<evidence type="ECO:0000313" key="2">
    <source>
        <dbReference type="EMBL" id="MFB9907007.1"/>
    </source>
</evidence>
<proteinExistence type="predicted"/>
<evidence type="ECO:0000313" key="3">
    <source>
        <dbReference type="Proteomes" id="UP001589693"/>
    </source>
</evidence>
<keyword evidence="3" id="KW-1185">Reference proteome</keyword>
<dbReference type="EMBL" id="JBHLZU010000019">
    <property type="protein sequence ID" value="MFB9907007.1"/>
    <property type="molecule type" value="Genomic_DNA"/>
</dbReference>
<dbReference type="InterPro" id="IPR023286">
    <property type="entry name" value="ABATE_dom_sf"/>
</dbReference>
<protein>
    <submittedName>
        <fullName evidence="2">CGNR zinc finger domain-containing protein</fullName>
    </submittedName>
</protein>
<dbReference type="PANTHER" id="PTHR35525">
    <property type="entry name" value="BLL6575 PROTEIN"/>
    <property type="match status" value="1"/>
</dbReference>
<accession>A0ABV6A1H3</accession>
<dbReference type="Gene3D" id="1.10.3300.10">
    <property type="entry name" value="Jann2411-like domain"/>
    <property type="match status" value="1"/>
</dbReference>
<comment type="caution">
    <text evidence="2">The sequence shown here is derived from an EMBL/GenBank/DDBJ whole genome shotgun (WGS) entry which is preliminary data.</text>
</comment>
<feature type="domain" description="Zinc finger CGNR" evidence="1">
    <location>
        <begin position="151"/>
        <end position="192"/>
    </location>
</feature>
<sequence length="192" mass="20829">MATRSSPHELRLRWPNDVEFGFDAGAVCLELLTTGGVGRYAAHDSVPTPTLLTRWLALSRLRVPNAASTVDDMPVVARLRTAVWDMAQAQLAGRPRPADAVAALNEIAASPPLVPVLTSGAREWAPATATQALSSIARDAVELFGGDAAARVRECTAENCQLVFVDLSRPGQRRWCSMDRCGNRAKQRARRR</sequence>
<dbReference type="RefSeq" id="WP_377856361.1">
    <property type="nucleotide sequence ID" value="NZ_JBHLZU010000019.1"/>
</dbReference>
<dbReference type="InterPro" id="IPR021005">
    <property type="entry name" value="Znf_CGNR"/>
</dbReference>
<gene>
    <name evidence="2" type="ORF">ACFFQA_23985</name>
</gene>
<evidence type="ECO:0000259" key="1">
    <source>
        <dbReference type="Pfam" id="PF11706"/>
    </source>
</evidence>
<dbReference type="InterPro" id="IPR010852">
    <property type="entry name" value="ABATE"/>
</dbReference>